<dbReference type="AlphaFoldDB" id="A0AAN9NV92"/>
<proteinExistence type="predicted"/>
<organism evidence="1 2">
    <name type="scientific">Psophocarpus tetragonolobus</name>
    <name type="common">Winged bean</name>
    <name type="synonym">Dolichos tetragonolobus</name>
    <dbReference type="NCBI Taxonomy" id="3891"/>
    <lineage>
        <taxon>Eukaryota</taxon>
        <taxon>Viridiplantae</taxon>
        <taxon>Streptophyta</taxon>
        <taxon>Embryophyta</taxon>
        <taxon>Tracheophyta</taxon>
        <taxon>Spermatophyta</taxon>
        <taxon>Magnoliopsida</taxon>
        <taxon>eudicotyledons</taxon>
        <taxon>Gunneridae</taxon>
        <taxon>Pentapetalae</taxon>
        <taxon>rosids</taxon>
        <taxon>fabids</taxon>
        <taxon>Fabales</taxon>
        <taxon>Fabaceae</taxon>
        <taxon>Papilionoideae</taxon>
        <taxon>50 kb inversion clade</taxon>
        <taxon>NPAAA clade</taxon>
        <taxon>indigoferoid/millettioid clade</taxon>
        <taxon>Phaseoleae</taxon>
        <taxon>Psophocarpus</taxon>
    </lineage>
</organism>
<reference evidence="1 2" key="1">
    <citation type="submission" date="2024-01" db="EMBL/GenBank/DDBJ databases">
        <title>The genomes of 5 underutilized Papilionoideae crops provide insights into root nodulation and disease resistanc.</title>
        <authorList>
            <person name="Jiang F."/>
        </authorList>
    </citation>
    <scope>NUCLEOTIDE SEQUENCE [LARGE SCALE GENOMIC DNA]</scope>
    <source>
        <strain evidence="1">DUOXIRENSHENG_FW03</strain>
        <tissue evidence="1">Leaves</tissue>
    </source>
</reference>
<evidence type="ECO:0000313" key="1">
    <source>
        <dbReference type="EMBL" id="KAK7379964.1"/>
    </source>
</evidence>
<dbReference type="Proteomes" id="UP001386955">
    <property type="component" value="Unassembled WGS sequence"/>
</dbReference>
<comment type="caution">
    <text evidence="1">The sequence shown here is derived from an EMBL/GenBank/DDBJ whole genome shotgun (WGS) entry which is preliminary data.</text>
</comment>
<gene>
    <name evidence="1" type="ORF">VNO78_32249</name>
</gene>
<keyword evidence="2" id="KW-1185">Reference proteome</keyword>
<evidence type="ECO:0000313" key="2">
    <source>
        <dbReference type="Proteomes" id="UP001386955"/>
    </source>
</evidence>
<name>A0AAN9NV92_PSOTE</name>
<dbReference type="EMBL" id="JAYMYS010000009">
    <property type="protein sequence ID" value="KAK7379964.1"/>
    <property type="molecule type" value="Genomic_DNA"/>
</dbReference>
<accession>A0AAN9NV92</accession>
<protein>
    <submittedName>
        <fullName evidence="1">Uncharacterized protein</fullName>
    </submittedName>
</protein>
<sequence>MIDCNSLRRFFKVYLDVLRAAFFNIGLILFAPPCVTPAPTFNIFTADKDGVLDNANRRADVENASQGGERVGNVETEPLEAAILSLSSMFRSEFLKLISVIFVHK</sequence>